<evidence type="ECO:0000313" key="11">
    <source>
        <dbReference type="Proteomes" id="UP000218811"/>
    </source>
</evidence>
<sequence length="426" mass="47929">MNPAFGPAQIRDLTEIFVNKSCEVRDIWASRIIYSGKDAARIDTYSDLLKMTLDVIGLAGFNYEFKSLSGGEQPDSLHKAYSDLRRQTISGLKIYFIIWYLFPLSRKAPSSVQRATDKAVSEMRSIGTRLLAAMKRDVMEAQKAQTAHTQVQLDDNATPDTLPNRALLTLLVQANMRPDLPESQRLSDNDVIDQIRTFLVAGHETTSNATAWCLHALSQAPEVQQKLRDELWALPSDNPTMDELQALPYLDMVVRETLRMYTPVPSIQRIAMKDDVIPLETPVTDIHGKIHREIRMPKGTAVDVPILALNRSKAIWGEDALEFRPDRWENIPEAAKRIPGVWGNMMTFLGGPRACIGYRFSLVEIKALLFILIRAFEFEMAVPADRVLKGSAGIVRPTIRGEEEKGPQMPLMVRLHKHGECQSPQA</sequence>
<keyword evidence="8" id="KW-0503">Monooxygenase</keyword>
<evidence type="ECO:0000256" key="1">
    <source>
        <dbReference type="ARBA" id="ARBA00001971"/>
    </source>
</evidence>
<evidence type="ECO:0000256" key="4">
    <source>
        <dbReference type="ARBA" id="ARBA00022617"/>
    </source>
</evidence>
<keyword evidence="6" id="KW-0560">Oxidoreductase</keyword>
<dbReference type="GO" id="GO:0005506">
    <property type="term" value="F:iron ion binding"/>
    <property type="evidence" value="ECO:0007669"/>
    <property type="project" value="InterPro"/>
</dbReference>
<dbReference type="AlphaFoldDB" id="A0A2H3J4L5"/>
<name>A0A2H3J4L5_WOLCO</name>
<accession>A0A2H3J4L5</accession>
<evidence type="ECO:0000256" key="8">
    <source>
        <dbReference type="ARBA" id="ARBA00023033"/>
    </source>
</evidence>
<dbReference type="STRING" id="742152.A0A2H3J4L5"/>
<feature type="binding site" description="axial binding residue" evidence="9">
    <location>
        <position position="355"/>
    </location>
    <ligand>
        <name>heme</name>
        <dbReference type="ChEBI" id="CHEBI:30413"/>
    </ligand>
    <ligandPart>
        <name>Fe</name>
        <dbReference type="ChEBI" id="CHEBI:18248"/>
    </ligandPart>
</feature>
<dbReference type="EMBL" id="KB467909">
    <property type="protein sequence ID" value="PCH37136.1"/>
    <property type="molecule type" value="Genomic_DNA"/>
</dbReference>
<keyword evidence="5 9" id="KW-0479">Metal-binding</keyword>
<comment type="pathway">
    <text evidence="2">Secondary metabolite biosynthesis.</text>
</comment>
<dbReference type="PRINTS" id="PR00465">
    <property type="entry name" value="EP450IV"/>
</dbReference>
<keyword evidence="4 9" id="KW-0349">Heme</keyword>
<dbReference type="GO" id="GO:0020037">
    <property type="term" value="F:heme binding"/>
    <property type="evidence" value="ECO:0007669"/>
    <property type="project" value="InterPro"/>
</dbReference>
<gene>
    <name evidence="10" type="ORF">WOLCODRAFT_140727</name>
</gene>
<dbReference type="InterPro" id="IPR002403">
    <property type="entry name" value="Cyt_P450_E_grp-IV"/>
</dbReference>
<dbReference type="InterPro" id="IPR001128">
    <property type="entry name" value="Cyt_P450"/>
</dbReference>
<evidence type="ECO:0000256" key="7">
    <source>
        <dbReference type="ARBA" id="ARBA00023004"/>
    </source>
</evidence>
<evidence type="ECO:0000256" key="5">
    <source>
        <dbReference type="ARBA" id="ARBA00022723"/>
    </source>
</evidence>
<dbReference type="OrthoDB" id="1470350at2759"/>
<protein>
    <submittedName>
        <fullName evidence="10">Cytochrome P450</fullName>
    </submittedName>
</protein>
<dbReference type="PANTHER" id="PTHR24305:SF166">
    <property type="entry name" value="CYTOCHROME P450 12A4, MITOCHONDRIAL-RELATED"/>
    <property type="match status" value="1"/>
</dbReference>
<evidence type="ECO:0000256" key="3">
    <source>
        <dbReference type="ARBA" id="ARBA00010617"/>
    </source>
</evidence>
<keyword evidence="7 9" id="KW-0408">Iron</keyword>
<dbReference type="Gene3D" id="1.10.630.10">
    <property type="entry name" value="Cytochrome P450"/>
    <property type="match status" value="1"/>
</dbReference>
<organism evidence="10 11">
    <name type="scientific">Wolfiporia cocos (strain MD-104)</name>
    <name type="common">Brown rot fungus</name>
    <dbReference type="NCBI Taxonomy" id="742152"/>
    <lineage>
        <taxon>Eukaryota</taxon>
        <taxon>Fungi</taxon>
        <taxon>Dikarya</taxon>
        <taxon>Basidiomycota</taxon>
        <taxon>Agaricomycotina</taxon>
        <taxon>Agaricomycetes</taxon>
        <taxon>Polyporales</taxon>
        <taxon>Phaeolaceae</taxon>
        <taxon>Wolfiporia</taxon>
    </lineage>
</organism>
<dbReference type="GO" id="GO:0004497">
    <property type="term" value="F:monooxygenase activity"/>
    <property type="evidence" value="ECO:0007669"/>
    <property type="project" value="UniProtKB-KW"/>
</dbReference>
<dbReference type="GO" id="GO:0016705">
    <property type="term" value="F:oxidoreductase activity, acting on paired donors, with incorporation or reduction of molecular oxygen"/>
    <property type="evidence" value="ECO:0007669"/>
    <property type="project" value="InterPro"/>
</dbReference>
<dbReference type="SUPFAM" id="SSF48264">
    <property type="entry name" value="Cytochrome P450"/>
    <property type="match status" value="1"/>
</dbReference>
<dbReference type="PANTHER" id="PTHR24305">
    <property type="entry name" value="CYTOCHROME P450"/>
    <property type="match status" value="1"/>
</dbReference>
<comment type="cofactor">
    <cofactor evidence="1 9">
        <name>heme</name>
        <dbReference type="ChEBI" id="CHEBI:30413"/>
    </cofactor>
</comment>
<dbReference type="PRINTS" id="PR00385">
    <property type="entry name" value="P450"/>
</dbReference>
<evidence type="ECO:0000256" key="9">
    <source>
        <dbReference type="PIRSR" id="PIRSR602403-1"/>
    </source>
</evidence>
<proteinExistence type="inferred from homology"/>
<dbReference type="Pfam" id="PF00067">
    <property type="entry name" value="p450"/>
    <property type="match status" value="1"/>
</dbReference>
<dbReference type="InterPro" id="IPR050121">
    <property type="entry name" value="Cytochrome_P450_monoxygenase"/>
</dbReference>
<dbReference type="OMA" id="AFEWTMY"/>
<evidence type="ECO:0000256" key="6">
    <source>
        <dbReference type="ARBA" id="ARBA00023002"/>
    </source>
</evidence>
<keyword evidence="11" id="KW-1185">Reference proteome</keyword>
<evidence type="ECO:0000256" key="2">
    <source>
        <dbReference type="ARBA" id="ARBA00005179"/>
    </source>
</evidence>
<dbReference type="InterPro" id="IPR036396">
    <property type="entry name" value="Cyt_P450_sf"/>
</dbReference>
<evidence type="ECO:0000313" key="10">
    <source>
        <dbReference type="EMBL" id="PCH37136.1"/>
    </source>
</evidence>
<reference evidence="10 11" key="1">
    <citation type="journal article" date="2012" name="Science">
        <title>The Paleozoic origin of enzymatic lignin decomposition reconstructed from 31 fungal genomes.</title>
        <authorList>
            <person name="Floudas D."/>
            <person name="Binder M."/>
            <person name="Riley R."/>
            <person name="Barry K."/>
            <person name="Blanchette R.A."/>
            <person name="Henrissat B."/>
            <person name="Martinez A.T."/>
            <person name="Otillar R."/>
            <person name="Spatafora J.W."/>
            <person name="Yadav J.S."/>
            <person name="Aerts A."/>
            <person name="Benoit I."/>
            <person name="Boyd A."/>
            <person name="Carlson A."/>
            <person name="Copeland A."/>
            <person name="Coutinho P.M."/>
            <person name="de Vries R.P."/>
            <person name="Ferreira P."/>
            <person name="Findley K."/>
            <person name="Foster B."/>
            <person name="Gaskell J."/>
            <person name="Glotzer D."/>
            <person name="Gorecki P."/>
            <person name="Heitman J."/>
            <person name="Hesse C."/>
            <person name="Hori C."/>
            <person name="Igarashi K."/>
            <person name="Jurgens J.A."/>
            <person name="Kallen N."/>
            <person name="Kersten P."/>
            <person name="Kohler A."/>
            <person name="Kuees U."/>
            <person name="Kumar T.K.A."/>
            <person name="Kuo A."/>
            <person name="LaButti K."/>
            <person name="Larrondo L.F."/>
            <person name="Lindquist E."/>
            <person name="Ling A."/>
            <person name="Lombard V."/>
            <person name="Lucas S."/>
            <person name="Lundell T."/>
            <person name="Martin R."/>
            <person name="McLaughlin D.J."/>
            <person name="Morgenstern I."/>
            <person name="Morin E."/>
            <person name="Murat C."/>
            <person name="Nagy L.G."/>
            <person name="Nolan M."/>
            <person name="Ohm R.A."/>
            <person name="Patyshakuliyeva A."/>
            <person name="Rokas A."/>
            <person name="Ruiz-Duenas F.J."/>
            <person name="Sabat G."/>
            <person name="Salamov A."/>
            <person name="Samejima M."/>
            <person name="Schmutz J."/>
            <person name="Slot J.C."/>
            <person name="St John F."/>
            <person name="Stenlid J."/>
            <person name="Sun H."/>
            <person name="Sun S."/>
            <person name="Syed K."/>
            <person name="Tsang A."/>
            <person name="Wiebenga A."/>
            <person name="Young D."/>
            <person name="Pisabarro A."/>
            <person name="Eastwood D.C."/>
            <person name="Martin F."/>
            <person name="Cullen D."/>
            <person name="Grigoriev I.V."/>
            <person name="Hibbett D.S."/>
        </authorList>
    </citation>
    <scope>NUCLEOTIDE SEQUENCE [LARGE SCALE GENOMIC DNA]</scope>
    <source>
        <strain evidence="10 11">MD-104</strain>
    </source>
</reference>
<comment type="similarity">
    <text evidence="3">Belongs to the cytochrome P450 family.</text>
</comment>
<dbReference type="Proteomes" id="UP000218811">
    <property type="component" value="Unassembled WGS sequence"/>
</dbReference>